<dbReference type="InterPro" id="IPR014048">
    <property type="entry name" value="MethylDNA_cys_MeTrfase_DNA-bd"/>
</dbReference>
<name>A0AAF3J969_9BILA</name>
<accession>A0AAF3J969</accession>
<keyword evidence="6" id="KW-0808">Transferase</keyword>
<dbReference type="CDD" id="cd06445">
    <property type="entry name" value="ATase"/>
    <property type="match status" value="1"/>
</dbReference>
<evidence type="ECO:0000256" key="4">
    <source>
        <dbReference type="ARBA" id="ARBA00015377"/>
    </source>
</evidence>
<dbReference type="PANTHER" id="PTHR10815:SF13">
    <property type="entry name" value="METHYLATED-DNA--PROTEIN-CYSTEINE METHYLTRANSFERASE"/>
    <property type="match status" value="1"/>
</dbReference>
<dbReference type="GO" id="GO:0003908">
    <property type="term" value="F:methylated-DNA-[protein]-cysteine S-methyltransferase activity"/>
    <property type="evidence" value="ECO:0007669"/>
    <property type="project" value="UniProtKB-EC"/>
</dbReference>
<evidence type="ECO:0000256" key="3">
    <source>
        <dbReference type="ARBA" id="ARBA00011918"/>
    </source>
</evidence>
<proteinExistence type="inferred from homology"/>
<comment type="similarity">
    <text evidence="2">Belongs to the MGMT family.</text>
</comment>
<keyword evidence="5" id="KW-0489">Methyltransferase</keyword>
<evidence type="ECO:0000256" key="10">
    <source>
        <dbReference type="ARBA" id="ARBA00031621"/>
    </source>
</evidence>
<keyword evidence="13" id="KW-1185">Reference proteome</keyword>
<evidence type="ECO:0000313" key="14">
    <source>
        <dbReference type="WBParaSite" id="MBELARI_LOCUS4263"/>
    </source>
</evidence>
<protein>
    <recommendedName>
        <fullName evidence="4">Methylated-DNA--protein-cysteine methyltransferase</fullName>
        <ecNumber evidence="3">2.1.1.63</ecNumber>
    </recommendedName>
    <alternativeName>
        <fullName evidence="9">6-O-methylguanine-DNA methyltransferase</fullName>
    </alternativeName>
    <alternativeName>
        <fullName evidence="10">O-6-methylguanine-DNA-alkyltransferase</fullName>
    </alternativeName>
</protein>
<dbReference type="PROSITE" id="PS00374">
    <property type="entry name" value="MGMT"/>
    <property type="match status" value="1"/>
</dbReference>
<evidence type="ECO:0000259" key="12">
    <source>
        <dbReference type="Pfam" id="PF01035"/>
    </source>
</evidence>
<evidence type="ECO:0000256" key="11">
    <source>
        <dbReference type="ARBA" id="ARBA00049348"/>
    </source>
</evidence>
<dbReference type="GO" id="GO:0032259">
    <property type="term" value="P:methylation"/>
    <property type="evidence" value="ECO:0007669"/>
    <property type="project" value="UniProtKB-KW"/>
</dbReference>
<dbReference type="FunFam" id="1.10.10.10:FF:000214">
    <property type="entry name" value="Methylated-DNA--protein-cysteine methyltransferase"/>
    <property type="match status" value="1"/>
</dbReference>
<keyword evidence="7" id="KW-0227">DNA damage</keyword>
<dbReference type="EC" id="2.1.1.63" evidence="3"/>
<dbReference type="PANTHER" id="PTHR10815">
    <property type="entry name" value="METHYLATED-DNA--PROTEIN-CYSTEINE METHYLTRANSFERASE"/>
    <property type="match status" value="1"/>
</dbReference>
<evidence type="ECO:0000256" key="8">
    <source>
        <dbReference type="ARBA" id="ARBA00023204"/>
    </source>
</evidence>
<evidence type="ECO:0000256" key="2">
    <source>
        <dbReference type="ARBA" id="ARBA00008711"/>
    </source>
</evidence>
<evidence type="ECO:0000256" key="9">
    <source>
        <dbReference type="ARBA" id="ARBA00030795"/>
    </source>
</evidence>
<dbReference type="InterPro" id="IPR001497">
    <property type="entry name" value="MethylDNA_cys_MeTrfase_AS"/>
</dbReference>
<evidence type="ECO:0000313" key="13">
    <source>
        <dbReference type="Proteomes" id="UP000887575"/>
    </source>
</evidence>
<dbReference type="SUPFAM" id="SSF46767">
    <property type="entry name" value="Methylated DNA-protein cysteine methyltransferase, C-terminal domain"/>
    <property type="match status" value="1"/>
</dbReference>
<evidence type="ECO:0000256" key="7">
    <source>
        <dbReference type="ARBA" id="ARBA00022763"/>
    </source>
</evidence>
<dbReference type="NCBIfam" id="TIGR00589">
    <property type="entry name" value="ogt"/>
    <property type="match status" value="1"/>
</dbReference>
<comment type="catalytic activity">
    <reaction evidence="11">
        <text>a 6-O-methyl-2'-deoxyguanosine in DNA + L-cysteinyl-[protein] = S-methyl-L-cysteinyl-[protein] + a 2'-deoxyguanosine in DNA</text>
        <dbReference type="Rhea" id="RHEA:24000"/>
        <dbReference type="Rhea" id="RHEA-COMP:10131"/>
        <dbReference type="Rhea" id="RHEA-COMP:10132"/>
        <dbReference type="Rhea" id="RHEA-COMP:11367"/>
        <dbReference type="Rhea" id="RHEA-COMP:11368"/>
        <dbReference type="ChEBI" id="CHEBI:29950"/>
        <dbReference type="ChEBI" id="CHEBI:82612"/>
        <dbReference type="ChEBI" id="CHEBI:85445"/>
        <dbReference type="ChEBI" id="CHEBI:85448"/>
        <dbReference type="EC" id="2.1.1.63"/>
    </reaction>
</comment>
<sequence>MKMTDTTKVIVSIVSTRFGKIRVGESEKGLHEVQFVGKDDDLEGKFCGELAGQVASAIDKLAWDTANFPFYFEGTNCQKDVWNELIRIPIGTTITYTELAKRIGRPKAVRAVANACGRNRIAILVPCHRVVASNGKLGGYSCPLGISMKQRLLEAERNAAQKENLKNYC</sequence>
<comment type="catalytic activity">
    <reaction evidence="1">
        <text>a 4-O-methyl-thymidine in DNA + L-cysteinyl-[protein] = a thymidine in DNA + S-methyl-L-cysteinyl-[protein]</text>
        <dbReference type="Rhea" id="RHEA:53428"/>
        <dbReference type="Rhea" id="RHEA-COMP:10131"/>
        <dbReference type="Rhea" id="RHEA-COMP:10132"/>
        <dbReference type="Rhea" id="RHEA-COMP:13555"/>
        <dbReference type="Rhea" id="RHEA-COMP:13556"/>
        <dbReference type="ChEBI" id="CHEBI:29950"/>
        <dbReference type="ChEBI" id="CHEBI:82612"/>
        <dbReference type="ChEBI" id="CHEBI:137386"/>
        <dbReference type="ChEBI" id="CHEBI:137387"/>
        <dbReference type="EC" id="2.1.1.63"/>
    </reaction>
</comment>
<dbReference type="Gene3D" id="1.10.10.10">
    <property type="entry name" value="Winged helix-like DNA-binding domain superfamily/Winged helix DNA-binding domain"/>
    <property type="match status" value="1"/>
</dbReference>
<feature type="domain" description="Methylated-DNA-[protein]-cysteine S-methyltransferase DNA binding" evidence="12">
    <location>
        <begin position="77"/>
        <end position="157"/>
    </location>
</feature>
<keyword evidence="8" id="KW-0234">DNA repair</keyword>
<dbReference type="InterPro" id="IPR036388">
    <property type="entry name" value="WH-like_DNA-bd_sf"/>
</dbReference>
<evidence type="ECO:0000256" key="1">
    <source>
        <dbReference type="ARBA" id="ARBA00001286"/>
    </source>
</evidence>
<dbReference type="InterPro" id="IPR036217">
    <property type="entry name" value="MethylDNA_cys_MeTrfase_DNAb"/>
</dbReference>
<dbReference type="WBParaSite" id="MBELARI_LOCUS4263">
    <property type="protein sequence ID" value="MBELARI_LOCUS4263"/>
    <property type="gene ID" value="MBELARI_LOCUS4263"/>
</dbReference>
<reference evidence="14" key="1">
    <citation type="submission" date="2024-02" db="UniProtKB">
        <authorList>
            <consortium name="WormBaseParasite"/>
        </authorList>
    </citation>
    <scope>IDENTIFICATION</scope>
</reference>
<evidence type="ECO:0000256" key="6">
    <source>
        <dbReference type="ARBA" id="ARBA00022679"/>
    </source>
</evidence>
<dbReference type="Proteomes" id="UP000887575">
    <property type="component" value="Unassembled WGS sequence"/>
</dbReference>
<organism evidence="13 14">
    <name type="scientific">Mesorhabditis belari</name>
    <dbReference type="NCBI Taxonomy" id="2138241"/>
    <lineage>
        <taxon>Eukaryota</taxon>
        <taxon>Metazoa</taxon>
        <taxon>Ecdysozoa</taxon>
        <taxon>Nematoda</taxon>
        <taxon>Chromadorea</taxon>
        <taxon>Rhabditida</taxon>
        <taxon>Rhabditina</taxon>
        <taxon>Rhabditomorpha</taxon>
        <taxon>Rhabditoidea</taxon>
        <taxon>Rhabditidae</taxon>
        <taxon>Mesorhabditinae</taxon>
        <taxon>Mesorhabditis</taxon>
    </lineage>
</organism>
<dbReference type="GO" id="GO:0006281">
    <property type="term" value="P:DNA repair"/>
    <property type="evidence" value="ECO:0007669"/>
    <property type="project" value="UniProtKB-KW"/>
</dbReference>
<dbReference type="AlphaFoldDB" id="A0AAF3J969"/>
<dbReference type="Pfam" id="PF01035">
    <property type="entry name" value="DNA_binding_1"/>
    <property type="match status" value="1"/>
</dbReference>
<evidence type="ECO:0000256" key="5">
    <source>
        <dbReference type="ARBA" id="ARBA00022603"/>
    </source>
</evidence>